<dbReference type="Pfam" id="PF16177">
    <property type="entry name" value="ACAS_N"/>
    <property type="match status" value="1"/>
</dbReference>
<reference evidence="2" key="1">
    <citation type="submission" date="2018-05" db="EMBL/GenBank/DDBJ databases">
        <authorList>
            <person name="Lanie J.A."/>
            <person name="Ng W.-L."/>
            <person name="Kazmierczak K.M."/>
            <person name="Andrzejewski T.M."/>
            <person name="Davidsen T.M."/>
            <person name="Wayne K.J."/>
            <person name="Tettelin H."/>
            <person name="Glass J.I."/>
            <person name="Rusch D."/>
            <person name="Podicherti R."/>
            <person name="Tsui H.-C.T."/>
            <person name="Winkler M.E."/>
        </authorList>
    </citation>
    <scope>NUCLEOTIDE SEQUENCE</scope>
</reference>
<evidence type="ECO:0000259" key="1">
    <source>
        <dbReference type="Pfam" id="PF16177"/>
    </source>
</evidence>
<proteinExistence type="predicted"/>
<dbReference type="Gene3D" id="3.40.50.12780">
    <property type="entry name" value="N-terminal domain of ligase-like"/>
    <property type="match status" value="1"/>
</dbReference>
<name>A0A382N2M9_9ZZZZ</name>
<accession>A0A382N2M9</accession>
<organism evidence="2">
    <name type="scientific">marine metagenome</name>
    <dbReference type="NCBI Taxonomy" id="408172"/>
    <lineage>
        <taxon>unclassified sequences</taxon>
        <taxon>metagenomes</taxon>
        <taxon>ecological metagenomes</taxon>
    </lineage>
</organism>
<dbReference type="AlphaFoldDB" id="A0A382N2M9"/>
<dbReference type="GO" id="GO:0030729">
    <property type="term" value="F:acetoacetate-CoA ligase activity"/>
    <property type="evidence" value="ECO:0007669"/>
    <property type="project" value="TreeGrafter"/>
</dbReference>
<dbReference type="InterPro" id="IPR032387">
    <property type="entry name" value="ACAS_N"/>
</dbReference>
<dbReference type="PANTHER" id="PTHR42921:SF1">
    <property type="entry name" value="ACETOACETYL-COA SYNTHETASE"/>
    <property type="match status" value="1"/>
</dbReference>
<gene>
    <name evidence="2" type="ORF">METZ01_LOCUS306665</name>
</gene>
<dbReference type="SUPFAM" id="SSF56801">
    <property type="entry name" value="Acetyl-CoA synthetase-like"/>
    <property type="match status" value="1"/>
</dbReference>
<feature type="domain" description="Acetyl-coenzyme A synthetase N-terminal" evidence="1">
    <location>
        <begin position="36"/>
        <end position="88"/>
    </location>
</feature>
<dbReference type="PANTHER" id="PTHR42921">
    <property type="entry name" value="ACETOACETYL-COA SYNTHETASE"/>
    <property type="match status" value="1"/>
</dbReference>
<dbReference type="InterPro" id="IPR042099">
    <property type="entry name" value="ANL_N_sf"/>
</dbReference>
<dbReference type="EMBL" id="UINC01096706">
    <property type="protein sequence ID" value="SVC53811.1"/>
    <property type="molecule type" value="Genomic_DNA"/>
</dbReference>
<feature type="non-terminal residue" evidence="2">
    <location>
        <position position="89"/>
    </location>
</feature>
<evidence type="ECO:0000313" key="2">
    <source>
        <dbReference type="EMBL" id="SVC53811.1"/>
    </source>
</evidence>
<sequence>MNTILWEPSKDQINSSQLEAFRLKVNNRFNLNIKNYSELHSWSISNISDFWKAIWGYMAIEFSSDYIQVVDDKTKMPGAKWFEGARFNF</sequence>
<protein>
    <recommendedName>
        <fullName evidence="1">Acetyl-coenzyme A synthetase N-terminal domain-containing protein</fullName>
    </recommendedName>
</protein>